<dbReference type="GO" id="GO:0006281">
    <property type="term" value="P:DNA repair"/>
    <property type="evidence" value="ECO:0007669"/>
    <property type="project" value="TreeGrafter"/>
</dbReference>
<organism evidence="3">
    <name type="scientific">uncultured Caudovirales phage</name>
    <dbReference type="NCBI Taxonomy" id="2100421"/>
    <lineage>
        <taxon>Viruses</taxon>
        <taxon>Duplodnaviria</taxon>
        <taxon>Heunggongvirae</taxon>
        <taxon>Uroviricota</taxon>
        <taxon>Caudoviricetes</taxon>
        <taxon>Peduoviridae</taxon>
        <taxon>Maltschvirus</taxon>
        <taxon>Maltschvirus maltsch</taxon>
    </lineage>
</organism>
<gene>
    <name evidence="3" type="ORF">UFOVP1301_73</name>
</gene>
<dbReference type="InterPro" id="IPR038718">
    <property type="entry name" value="SNF2-like_sf"/>
</dbReference>
<evidence type="ECO:0000256" key="1">
    <source>
        <dbReference type="ARBA" id="ARBA00022801"/>
    </source>
</evidence>
<evidence type="ECO:0000313" key="3">
    <source>
        <dbReference type="EMBL" id="CAB4196325.1"/>
    </source>
</evidence>
<sequence>MTLTLENNVFVWRGGFETRHLPKSAGFRWDAANKRWHTADVTAAAKLREYADVTATAAFEQTVAVHAAAKIASRATDANIDIPAPAGLSYLPFQKAGIAFAHDRANVLIGDDMGLGKTIQAIGALNLDPTAKSILILCPASLRNNWKRE</sequence>
<dbReference type="InterPro" id="IPR000330">
    <property type="entry name" value="SNF2_N"/>
</dbReference>
<accession>A0A6J5RVM8</accession>
<dbReference type="GO" id="GO:0016787">
    <property type="term" value="F:hydrolase activity"/>
    <property type="evidence" value="ECO:0007669"/>
    <property type="project" value="UniProtKB-KW"/>
</dbReference>
<dbReference type="Gene3D" id="3.40.50.10810">
    <property type="entry name" value="Tandem AAA-ATPase domain"/>
    <property type="match status" value="1"/>
</dbReference>
<protein>
    <submittedName>
        <fullName evidence="3">DEXDc domain containing protein</fullName>
    </submittedName>
</protein>
<dbReference type="GO" id="GO:0031297">
    <property type="term" value="P:replication fork processing"/>
    <property type="evidence" value="ECO:0007669"/>
    <property type="project" value="TreeGrafter"/>
</dbReference>
<reference evidence="3" key="1">
    <citation type="submission" date="2020-05" db="EMBL/GenBank/DDBJ databases">
        <authorList>
            <person name="Chiriac C."/>
            <person name="Salcher M."/>
            <person name="Ghai R."/>
            <person name="Kavagutti S V."/>
        </authorList>
    </citation>
    <scope>NUCLEOTIDE SEQUENCE</scope>
</reference>
<evidence type="ECO:0000259" key="2">
    <source>
        <dbReference type="Pfam" id="PF00176"/>
    </source>
</evidence>
<name>A0A6J5RVM8_9CAUD</name>
<dbReference type="EMBL" id="LR797249">
    <property type="protein sequence ID" value="CAB4196325.1"/>
    <property type="molecule type" value="Genomic_DNA"/>
</dbReference>
<feature type="domain" description="SNF2 N-terminal" evidence="2">
    <location>
        <begin position="102"/>
        <end position="149"/>
    </location>
</feature>
<dbReference type="Pfam" id="PF00176">
    <property type="entry name" value="SNF2-rel_dom"/>
    <property type="match status" value="1"/>
</dbReference>
<dbReference type="SUPFAM" id="SSF52540">
    <property type="entry name" value="P-loop containing nucleoside triphosphate hydrolases"/>
    <property type="match status" value="1"/>
</dbReference>
<proteinExistence type="predicted"/>
<keyword evidence="1" id="KW-0378">Hydrolase</keyword>
<dbReference type="GO" id="GO:0005524">
    <property type="term" value="F:ATP binding"/>
    <property type="evidence" value="ECO:0007669"/>
    <property type="project" value="InterPro"/>
</dbReference>
<feature type="non-terminal residue" evidence="3">
    <location>
        <position position="149"/>
    </location>
</feature>
<dbReference type="PANTHER" id="PTHR45766:SF6">
    <property type="entry name" value="SWI_SNF-RELATED MATRIX-ASSOCIATED ACTIN-DEPENDENT REGULATOR OF CHROMATIN SUBFAMILY A-LIKE PROTEIN 1"/>
    <property type="match status" value="1"/>
</dbReference>
<dbReference type="PANTHER" id="PTHR45766">
    <property type="entry name" value="DNA ANNEALING HELICASE AND ENDONUCLEASE ZRANB3 FAMILY MEMBER"/>
    <property type="match status" value="1"/>
</dbReference>
<dbReference type="InterPro" id="IPR027417">
    <property type="entry name" value="P-loop_NTPase"/>
</dbReference>